<dbReference type="EMBL" id="NPEU01000166">
    <property type="protein sequence ID" value="RAI37729.1"/>
    <property type="molecule type" value="Genomic_DNA"/>
</dbReference>
<dbReference type="Gene3D" id="1.10.10.10">
    <property type="entry name" value="Winged helix-like DNA-binding domain superfamily/Winged helix DNA-binding domain"/>
    <property type="match status" value="1"/>
</dbReference>
<dbReference type="AlphaFoldDB" id="A0A327KG49"/>
<dbReference type="InterPro" id="IPR036388">
    <property type="entry name" value="WH-like_DNA-bd_sf"/>
</dbReference>
<dbReference type="Proteomes" id="UP000248863">
    <property type="component" value="Unassembled WGS sequence"/>
</dbReference>
<dbReference type="PANTHER" id="PTHR30136">
    <property type="entry name" value="HELIX-TURN-HELIX TRANSCRIPTIONAL REGULATOR, ICLR FAMILY"/>
    <property type="match status" value="1"/>
</dbReference>
<reference evidence="6 7" key="1">
    <citation type="submission" date="2017-07" db="EMBL/GenBank/DDBJ databases">
        <title>Draft Genome Sequences of Select Purple Nonsulfur Bacteria.</title>
        <authorList>
            <person name="Lasarre B."/>
            <person name="Mckinlay J.B."/>
        </authorList>
    </citation>
    <scope>NUCLEOTIDE SEQUENCE [LARGE SCALE GENOMIC DNA]</scope>
    <source>
        <strain evidence="6 7">DSM 11907</strain>
    </source>
</reference>
<organism evidence="6 7">
    <name type="scientific">Rhodoplanes elegans</name>
    <dbReference type="NCBI Taxonomy" id="29408"/>
    <lineage>
        <taxon>Bacteria</taxon>
        <taxon>Pseudomonadati</taxon>
        <taxon>Pseudomonadota</taxon>
        <taxon>Alphaproteobacteria</taxon>
        <taxon>Hyphomicrobiales</taxon>
        <taxon>Nitrobacteraceae</taxon>
        <taxon>Rhodoplanes</taxon>
    </lineage>
</organism>
<evidence type="ECO:0000256" key="3">
    <source>
        <dbReference type="ARBA" id="ARBA00023163"/>
    </source>
</evidence>
<dbReference type="GO" id="GO:0003700">
    <property type="term" value="F:DNA-binding transcription factor activity"/>
    <property type="evidence" value="ECO:0007669"/>
    <property type="project" value="TreeGrafter"/>
</dbReference>
<dbReference type="InterPro" id="IPR050707">
    <property type="entry name" value="HTH_MetabolicPath_Reg"/>
</dbReference>
<keyword evidence="3" id="KW-0804">Transcription</keyword>
<gene>
    <name evidence="6" type="ORF">CH338_15155</name>
</gene>
<name>A0A327KG49_9BRAD</name>
<keyword evidence="1" id="KW-0805">Transcription regulation</keyword>
<keyword evidence="2" id="KW-0238">DNA-binding</keyword>
<dbReference type="Gene3D" id="3.30.450.40">
    <property type="match status" value="1"/>
</dbReference>
<dbReference type="PANTHER" id="PTHR30136:SF24">
    <property type="entry name" value="HTH-TYPE TRANSCRIPTIONAL REPRESSOR ALLR"/>
    <property type="match status" value="1"/>
</dbReference>
<dbReference type="InterPro" id="IPR014757">
    <property type="entry name" value="Tscrpt_reg_IclR_C"/>
</dbReference>
<comment type="caution">
    <text evidence="6">The sequence shown here is derived from an EMBL/GenBank/DDBJ whole genome shotgun (WGS) entry which is preliminary data.</text>
</comment>
<dbReference type="InterPro" id="IPR005471">
    <property type="entry name" value="Tscrpt_reg_IclR_N"/>
</dbReference>
<proteinExistence type="predicted"/>
<protein>
    <recommendedName>
        <fullName evidence="5">IclR-ED domain-containing protein</fullName>
    </recommendedName>
</protein>
<dbReference type="InterPro" id="IPR036390">
    <property type="entry name" value="WH_DNA-bd_sf"/>
</dbReference>
<accession>A0A327KG49</accession>
<evidence type="ECO:0000313" key="7">
    <source>
        <dbReference type="Proteomes" id="UP000248863"/>
    </source>
</evidence>
<dbReference type="GO" id="GO:0045892">
    <property type="term" value="P:negative regulation of DNA-templated transcription"/>
    <property type="evidence" value="ECO:0007669"/>
    <property type="project" value="TreeGrafter"/>
</dbReference>
<dbReference type="Pfam" id="PF01614">
    <property type="entry name" value="IclR_C"/>
    <property type="match status" value="1"/>
</dbReference>
<evidence type="ECO:0000259" key="5">
    <source>
        <dbReference type="PROSITE" id="PS51078"/>
    </source>
</evidence>
<evidence type="ECO:0000256" key="2">
    <source>
        <dbReference type="ARBA" id="ARBA00023125"/>
    </source>
</evidence>
<feature type="domain" description="IclR-ED" evidence="5">
    <location>
        <begin position="109"/>
        <end position="295"/>
    </location>
</feature>
<keyword evidence="7" id="KW-1185">Reference proteome</keyword>
<dbReference type="PROSITE" id="PS51078">
    <property type="entry name" value="ICLR_ED"/>
    <property type="match status" value="1"/>
</dbReference>
<evidence type="ECO:0000313" key="6">
    <source>
        <dbReference type="EMBL" id="RAI37729.1"/>
    </source>
</evidence>
<feature type="region of interest" description="Disordered" evidence="4">
    <location>
        <begin position="27"/>
        <end position="48"/>
    </location>
</feature>
<dbReference type="InterPro" id="IPR029016">
    <property type="entry name" value="GAF-like_dom_sf"/>
</dbReference>
<dbReference type="SUPFAM" id="SSF46785">
    <property type="entry name" value="Winged helix' DNA-binding domain"/>
    <property type="match status" value="1"/>
</dbReference>
<dbReference type="OrthoDB" id="31778at2"/>
<dbReference type="SUPFAM" id="SSF55781">
    <property type="entry name" value="GAF domain-like"/>
    <property type="match status" value="1"/>
</dbReference>
<dbReference type="Pfam" id="PF09339">
    <property type="entry name" value="HTH_IclR"/>
    <property type="match status" value="1"/>
</dbReference>
<dbReference type="GO" id="GO:0003677">
    <property type="term" value="F:DNA binding"/>
    <property type="evidence" value="ECO:0007669"/>
    <property type="project" value="UniProtKB-KW"/>
</dbReference>
<evidence type="ECO:0000256" key="1">
    <source>
        <dbReference type="ARBA" id="ARBA00023015"/>
    </source>
</evidence>
<sequence>MKEKLESSPGCGNTDQVTLFRGVTTVSYPTPARGEGGGRSKDEGGLPSSGDRLLAVLGLFTMDRPEWTVEDAAGELAVSATTAYRYFKRLTRAGLISPVSGASYTLGPAIIQMDRQIQLCDPMLNAARGIMTNLVQQAAEGGAVILCRLFHDRVMCVHQEIGTGHQEPIVFQRGRPMPLFRGATSKIILAHLPNRTLKSLFTANAEEIAAAGLGHSWDDFRRHLAAFRRAGYTTAAGDVDQVRAAIAAPVFGPRRAVLGSLSFLVPKARWDESLRARLAPLVIAAARDIETAMQADDADGQASRPRVRVAR</sequence>
<evidence type="ECO:0000256" key="4">
    <source>
        <dbReference type="SAM" id="MobiDB-lite"/>
    </source>
</evidence>